<reference evidence="1 2" key="1">
    <citation type="submission" date="2018-08" db="EMBL/GenBank/DDBJ databases">
        <title>A genome reference for cultivated species of the human gut microbiota.</title>
        <authorList>
            <person name="Zou Y."/>
            <person name="Xue W."/>
            <person name="Luo G."/>
        </authorList>
    </citation>
    <scope>NUCLEOTIDE SEQUENCE [LARGE SCALE GENOMIC DNA]</scope>
    <source>
        <strain evidence="1 2">TM09-12</strain>
    </source>
</reference>
<evidence type="ECO:0000313" key="1">
    <source>
        <dbReference type="EMBL" id="RGJ05178.1"/>
    </source>
</evidence>
<dbReference type="AlphaFoldDB" id="A0A374P8A5"/>
<dbReference type="Proteomes" id="UP000263014">
    <property type="component" value="Unassembled WGS sequence"/>
</dbReference>
<dbReference type="EMBL" id="QSON01000004">
    <property type="protein sequence ID" value="RGJ05178.1"/>
    <property type="molecule type" value="Genomic_DNA"/>
</dbReference>
<dbReference type="PROSITE" id="PS51257">
    <property type="entry name" value="PROKAR_LIPOPROTEIN"/>
    <property type="match status" value="1"/>
</dbReference>
<sequence length="91" mass="10898">MQGRERLQLQSGRKMRKESKAAAPFVVSWQSCFSCLQFFSLRGILKKLYKSIVFRKKRLTNPDPYDIVIGRMEELRSFFYAQNYVLRQRRA</sequence>
<comment type="caution">
    <text evidence="1">The sequence shown here is derived from an EMBL/GenBank/DDBJ whole genome shotgun (WGS) entry which is preliminary data.</text>
</comment>
<accession>A0A374P8A5</accession>
<protein>
    <submittedName>
        <fullName evidence="1">Uncharacterized protein</fullName>
    </submittedName>
</protein>
<name>A0A374P8A5_9FIRM</name>
<organism evidence="1 2">
    <name type="scientific">Hungatella hathewayi</name>
    <dbReference type="NCBI Taxonomy" id="154046"/>
    <lineage>
        <taxon>Bacteria</taxon>
        <taxon>Bacillati</taxon>
        <taxon>Bacillota</taxon>
        <taxon>Clostridia</taxon>
        <taxon>Lachnospirales</taxon>
        <taxon>Lachnospiraceae</taxon>
        <taxon>Hungatella</taxon>
    </lineage>
</organism>
<evidence type="ECO:0000313" key="2">
    <source>
        <dbReference type="Proteomes" id="UP000263014"/>
    </source>
</evidence>
<gene>
    <name evidence="1" type="ORF">DXD79_09725</name>
</gene>
<proteinExistence type="predicted"/>